<dbReference type="RefSeq" id="XP_013084360.2">
    <property type="nucleotide sequence ID" value="XM_013228906.2"/>
</dbReference>
<dbReference type="AlphaFoldDB" id="A0A2C9KA50"/>
<dbReference type="KEGG" id="bgt:106069286"/>
<dbReference type="OrthoDB" id="10290622at2759"/>
<evidence type="ECO:0008006" key="3">
    <source>
        <dbReference type="Google" id="ProtNLM"/>
    </source>
</evidence>
<dbReference type="VEuPathDB" id="VectorBase:BGLB016886"/>
<protein>
    <recommendedName>
        <fullName evidence="3">BACK domain-containing protein</fullName>
    </recommendedName>
</protein>
<gene>
    <name evidence="1" type="primary">106069286</name>
</gene>
<dbReference type="Proteomes" id="UP000076420">
    <property type="component" value="Unassembled WGS sequence"/>
</dbReference>
<dbReference type="VEuPathDB" id="VectorBase:BGLAX_046366"/>
<evidence type="ECO:0000313" key="2">
    <source>
        <dbReference type="Proteomes" id="UP000076420"/>
    </source>
</evidence>
<name>A0A2C9KA50_BIOGL</name>
<dbReference type="SUPFAM" id="SSF50965">
    <property type="entry name" value="Galactose oxidase, central domain"/>
    <property type="match status" value="1"/>
</dbReference>
<proteinExistence type="predicted"/>
<sequence>MDRNRRKSYNITDCPSCDRLQTDLEVQIEGRKMNLTQQLTLTIYNFYTKNTTIESLRKDSHVINISEDKFKEFLDTISVYDSDFRSFWSIDSLLEIWETVRVLQIPELIVICENNIGRVICREYFETIYVTAKLYQSHGVLCQAKVFLKRLLMTADEMHLYSILSFKDFLSIIKDNRLLVRSEDIVVRSIFLWAEKLDKQEGSSGANEDDQQCPKRRKLDSNVRCKEENVLNENTSELSQLLRASRYGLASIECLQELSKHHLCEKDKEAKLILTKAINYNLDRDTHGYWPPFAYPRNPGLFCLVGVLADKDQVSVLSLEPLKTDLESWMRFPRCPLHTQITNLTVFDNELYVISSTGFESLIFVYRNTRWNFVLDLPNKDFIVISKGNLIYAIDGTSSSVKCVSPRETPVLCSEIKFPDMMKNPESALDFDKSILIFCSTDSDERSTVFSLDVPEHKWTDCGNLEGSAKNLVGFRNETNYFILQRDGSISQVLRKLDDSIDFIFIQRLWSIQSALRGAFIYRDILYVFSNTPLENVCLHGVSGLSCRTEYWYQEQGACKFVQFFMPTDDDLRFEEDSDHDMEDEDEN</sequence>
<reference evidence="1" key="1">
    <citation type="submission" date="2020-05" db="UniProtKB">
        <authorList>
            <consortium name="EnsemblMetazoa"/>
        </authorList>
    </citation>
    <scope>IDENTIFICATION</scope>
    <source>
        <strain evidence="1">BB02</strain>
    </source>
</reference>
<accession>A0A2C9KA50</accession>
<dbReference type="InterPro" id="IPR011043">
    <property type="entry name" value="Gal_Oxase/kelch_b-propeller"/>
</dbReference>
<dbReference type="Gene3D" id="1.25.40.420">
    <property type="match status" value="1"/>
</dbReference>
<evidence type="ECO:0000313" key="1">
    <source>
        <dbReference type="EnsemblMetazoa" id="BGLB016886-PA"/>
    </source>
</evidence>
<dbReference type="PANTHER" id="PTHR45632">
    <property type="entry name" value="LD33804P"/>
    <property type="match status" value="1"/>
</dbReference>
<organism evidence="1 2">
    <name type="scientific">Biomphalaria glabrata</name>
    <name type="common">Bloodfluke planorb</name>
    <name type="synonym">Freshwater snail</name>
    <dbReference type="NCBI Taxonomy" id="6526"/>
    <lineage>
        <taxon>Eukaryota</taxon>
        <taxon>Metazoa</taxon>
        <taxon>Spiralia</taxon>
        <taxon>Lophotrochozoa</taxon>
        <taxon>Mollusca</taxon>
        <taxon>Gastropoda</taxon>
        <taxon>Heterobranchia</taxon>
        <taxon>Euthyneura</taxon>
        <taxon>Panpulmonata</taxon>
        <taxon>Hygrophila</taxon>
        <taxon>Lymnaeoidea</taxon>
        <taxon>Planorbidae</taxon>
        <taxon>Biomphalaria</taxon>
    </lineage>
</organism>
<dbReference type="EnsemblMetazoa" id="BGLB016886-RA">
    <property type="protein sequence ID" value="BGLB016886-PA"/>
    <property type="gene ID" value="BGLB016886"/>
</dbReference>